<feature type="region of interest" description="Disordered" evidence="1">
    <location>
        <begin position="1"/>
        <end position="89"/>
    </location>
</feature>
<name>A0ABP0MCD5_9DINO</name>
<proteinExistence type="predicted"/>
<protein>
    <submittedName>
        <fullName evidence="2">C3H1-type domain-containing protein</fullName>
    </submittedName>
</protein>
<evidence type="ECO:0000313" key="2">
    <source>
        <dbReference type="EMBL" id="CAK9048394.1"/>
    </source>
</evidence>
<feature type="compositionally biased region" description="Low complexity" evidence="1">
    <location>
        <begin position="26"/>
        <end position="35"/>
    </location>
</feature>
<organism evidence="2 3">
    <name type="scientific">Durusdinium trenchii</name>
    <dbReference type="NCBI Taxonomy" id="1381693"/>
    <lineage>
        <taxon>Eukaryota</taxon>
        <taxon>Sar</taxon>
        <taxon>Alveolata</taxon>
        <taxon>Dinophyceae</taxon>
        <taxon>Suessiales</taxon>
        <taxon>Symbiodiniaceae</taxon>
        <taxon>Durusdinium</taxon>
    </lineage>
</organism>
<dbReference type="Proteomes" id="UP001642464">
    <property type="component" value="Unassembled WGS sequence"/>
</dbReference>
<evidence type="ECO:0000256" key="1">
    <source>
        <dbReference type="SAM" id="MobiDB-lite"/>
    </source>
</evidence>
<gene>
    <name evidence="2" type="ORF">SCF082_LOCUS26963</name>
</gene>
<dbReference type="EMBL" id="CAXAMM010020668">
    <property type="protein sequence ID" value="CAK9048394.1"/>
    <property type="molecule type" value="Genomic_DNA"/>
</dbReference>
<comment type="caution">
    <text evidence="2">The sequence shown here is derived from an EMBL/GenBank/DDBJ whole genome shotgun (WGS) entry which is preliminary data.</text>
</comment>
<reference evidence="2 3" key="1">
    <citation type="submission" date="2024-02" db="EMBL/GenBank/DDBJ databases">
        <authorList>
            <person name="Chen Y."/>
            <person name="Shah S."/>
            <person name="Dougan E. K."/>
            <person name="Thang M."/>
            <person name="Chan C."/>
        </authorList>
    </citation>
    <scope>NUCLEOTIDE SEQUENCE [LARGE SCALE GENOMIC DNA]</scope>
</reference>
<feature type="compositionally biased region" description="Basic and acidic residues" evidence="1">
    <location>
        <begin position="58"/>
        <end position="83"/>
    </location>
</feature>
<feature type="compositionally biased region" description="Polar residues" evidence="1">
    <location>
        <begin position="47"/>
        <end position="56"/>
    </location>
</feature>
<evidence type="ECO:0000313" key="3">
    <source>
        <dbReference type="Proteomes" id="UP001642464"/>
    </source>
</evidence>
<sequence length="138" mass="14939">MQNAEPAPELPNEHVVDETASSGYFSNSTSSASEASDPRFWIRPSRSDGSAASVASSEFRRAAAKSEERENLLLKVPRSEDGRPTSMGSVNHPHSCLPCMFLAKPSGCIRGLECDFCHFPHLRTRSGRGKAAQFGADL</sequence>
<accession>A0ABP0MCD5</accession>
<keyword evidence="3" id="KW-1185">Reference proteome</keyword>